<feature type="region of interest" description="Disordered" evidence="1">
    <location>
        <begin position="52"/>
        <end position="72"/>
    </location>
</feature>
<dbReference type="STRING" id="742152.A0A2H3JVN0"/>
<evidence type="ECO:0000313" key="3">
    <source>
        <dbReference type="Proteomes" id="UP000218811"/>
    </source>
</evidence>
<name>A0A2H3JVN0_WOLCO</name>
<dbReference type="OrthoDB" id="48988at2759"/>
<reference evidence="2 3" key="1">
    <citation type="journal article" date="2012" name="Science">
        <title>The Paleozoic origin of enzymatic lignin decomposition reconstructed from 31 fungal genomes.</title>
        <authorList>
            <person name="Floudas D."/>
            <person name="Binder M."/>
            <person name="Riley R."/>
            <person name="Barry K."/>
            <person name="Blanchette R.A."/>
            <person name="Henrissat B."/>
            <person name="Martinez A.T."/>
            <person name="Otillar R."/>
            <person name="Spatafora J.W."/>
            <person name="Yadav J.S."/>
            <person name="Aerts A."/>
            <person name="Benoit I."/>
            <person name="Boyd A."/>
            <person name="Carlson A."/>
            <person name="Copeland A."/>
            <person name="Coutinho P.M."/>
            <person name="de Vries R.P."/>
            <person name="Ferreira P."/>
            <person name="Findley K."/>
            <person name="Foster B."/>
            <person name="Gaskell J."/>
            <person name="Glotzer D."/>
            <person name="Gorecki P."/>
            <person name="Heitman J."/>
            <person name="Hesse C."/>
            <person name="Hori C."/>
            <person name="Igarashi K."/>
            <person name="Jurgens J.A."/>
            <person name="Kallen N."/>
            <person name="Kersten P."/>
            <person name="Kohler A."/>
            <person name="Kuees U."/>
            <person name="Kumar T.K.A."/>
            <person name="Kuo A."/>
            <person name="LaButti K."/>
            <person name="Larrondo L.F."/>
            <person name="Lindquist E."/>
            <person name="Ling A."/>
            <person name="Lombard V."/>
            <person name="Lucas S."/>
            <person name="Lundell T."/>
            <person name="Martin R."/>
            <person name="McLaughlin D.J."/>
            <person name="Morgenstern I."/>
            <person name="Morin E."/>
            <person name="Murat C."/>
            <person name="Nagy L.G."/>
            <person name="Nolan M."/>
            <person name="Ohm R.A."/>
            <person name="Patyshakuliyeva A."/>
            <person name="Rokas A."/>
            <person name="Ruiz-Duenas F.J."/>
            <person name="Sabat G."/>
            <person name="Salamov A."/>
            <person name="Samejima M."/>
            <person name="Schmutz J."/>
            <person name="Slot J.C."/>
            <person name="St John F."/>
            <person name="Stenlid J."/>
            <person name="Sun H."/>
            <person name="Sun S."/>
            <person name="Syed K."/>
            <person name="Tsang A."/>
            <person name="Wiebenga A."/>
            <person name="Young D."/>
            <person name="Pisabarro A."/>
            <person name="Eastwood D.C."/>
            <person name="Martin F."/>
            <person name="Cullen D."/>
            <person name="Grigoriev I.V."/>
            <person name="Hibbett D.S."/>
        </authorList>
    </citation>
    <scope>NUCLEOTIDE SEQUENCE [LARGE SCALE GENOMIC DNA]</scope>
    <source>
        <strain evidence="2 3">MD-104</strain>
    </source>
</reference>
<keyword evidence="3" id="KW-1185">Reference proteome</keyword>
<evidence type="ECO:0000313" key="2">
    <source>
        <dbReference type="EMBL" id="PCH44043.1"/>
    </source>
</evidence>
<feature type="compositionally biased region" description="Basic and acidic residues" evidence="1">
    <location>
        <begin position="52"/>
        <end position="63"/>
    </location>
</feature>
<proteinExistence type="predicted"/>
<dbReference type="Proteomes" id="UP000218811">
    <property type="component" value="Unassembled WGS sequence"/>
</dbReference>
<protein>
    <submittedName>
        <fullName evidence="2">Uncharacterized protein</fullName>
    </submittedName>
</protein>
<dbReference type="AlphaFoldDB" id="A0A2H3JVN0"/>
<accession>A0A2H3JVN0</accession>
<evidence type="ECO:0000256" key="1">
    <source>
        <dbReference type="SAM" id="MobiDB-lite"/>
    </source>
</evidence>
<dbReference type="EMBL" id="KB468157">
    <property type="protein sequence ID" value="PCH44043.1"/>
    <property type="molecule type" value="Genomic_DNA"/>
</dbReference>
<organism evidence="2 3">
    <name type="scientific">Wolfiporia cocos (strain MD-104)</name>
    <name type="common">Brown rot fungus</name>
    <dbReference type="NCBI Taxonomy" id="742152"/>
    <lineage>
        <taxon>Eukaryota</taxon>
        <taxon>Fungi</taxon>
        <taxon>Dikarya</taxon>
        <taxon>Basidiomycota</taxon>
        <taxon>Agaricomycotina</taxon>
        <taxon>Agaricomycetes</taxon>
        <taxon>Polyporales</taxon>
        <taxon>Phaeolaceae</taxon>
        <taxon>Wolfiporia</taxon>
    </lineage>
</organism>
<sequence length="122" mass="13623">MSKANTQARLTGKRPFLIFQIPRRMSKASLNRLSGIDLAPCNILASGKIRTGEEEERRCETGKKGRRFLNNDGERTPVQREVCLAFEKVAGEARTALPVSLILMATAYVMQRMPLGFQIIGE</sequence>
<gene>
    <name evidence="2" type="ORF">WOLCODRAFT_154089</name>
</gene>